<dbReference type="RefSeq" id="WP_271634788.1">
    <property type="nucleotide sequence ID" value="NZ_CP094970.1"/>
</dbReference>
<dbReference type="Gene3D" id="3.40.50.300">
    <property type="entry name" value="P-loop containing nucleotide triphosphate hydrolases"/>
    <property type="match status" value="1"/>
</dbReference>
<reference evidence="1" key="1">
    <citation type="submission" date="2022-01" db="EMBL/GenBank/DDBJ databases">
        <title>Nocardioidaceae gen. sp. A5X3R13.</title>
        <authorList>
            <person name="Lopez Marin M.A."/>
            <person name="Uhlik O."/>
        </authorList>
    </citation>
    <scope>NUCLEOTIDE SEQUENCE</scope>
    <source>
        <strain evidence="1">A5X3R13</strain>
    </source>
</reference>
<evidence type="ECO:0000313" key="2">
    <source>
        <dbReference type="Proteomes" id="UP001164390"/>
    </source>
</evidence>
<accession>A0AA46TJE9</accession>
<proteinExistence type="predicted"/>
<protein>
    <recommendedName>
        <fullName evidence="3">Sulfotransferase family protein</fullName>
    </recommendedName>
</protein>
<dbReference type="SUPFAM" id="SSF52540">
    <property type="entry name" value="P-loop containing nucleoside triphosphate hydrolases"/>
    <property type="match status" value="1"/>
</dbReference>
<evidence type="ECO:0008006" key="3">
    <source>
        <dbReference type="Google" id="ProtNLM"/>
    </source>
</evidence>
<dbReference type="EMBL" id="CP094970">
    <property type="protein sequence ID" value="UYM05942.1"/>
    <property type="molecule type" value="Genomic_DNA"/>
</dbReference>
<dbReference type="InterPro" id="IPR027417">
    <property type="entry name" value="P-loop_NTPase"/>
</dbReference>
<dbReference type="KEGG" id="sgrg:L0C25_02385"/>
<evidence type="ECO:0000313" key="1">
    <source>
        <dbReference type="EMBL" id="UYM05942.1"/>
    </source>
</evidence>
<sequence length="374" mass="41775">MADRIVLHVGTPKTGTSMVQDMLARNAESLRRHDVLVPGGAFDHQYRAGLDLLDESTDDSRGAWDRLAAQVRRHRGTAIISNEILSRAEPEQVARAASTLGAPAFDVVVSVRDLGRQVPSGWQEAVKHRARLSFSAFVEALHADPPTRRVARGFWAVQDWPTAAERWGALTSPERVHIVTVPPSTADPDVLRTRMLTAMGIEPAWVPTPPQRGNTRLGAAEARVLRGINTRVRPDAVDAGAYAEFVRDRLVRAMAERADDPIRIRLDPAEYDWVAEISRRWIDDVRARGYDIVGDLDELRPVRYDDWTDPDAVEPAVELAAANNVIDALLTGQVAERNDNVDRFYEIARAYARRRAGRLRTVRGILRTKSRLSR</sequence>
<gene>
    <name evidence="1" type="ORF">L0C25_02385</name>
</gene>
<dbReference type="Proteomes" id="UP001164390">
    <property type="component" value="Chromosome"/>
</dbReference>
<keyword evidence="2" id="KW-1185">Reference proteome</keyword>
<organism evidence="1 2">
    <name type="scientific">Solicola gregarius</name>
    <dbReference type="NCBI Taxonomy" id="2908642"/>
    <lineage>
        <taxon>Bacteria</taxon>
        <taxon>Bacillati</taxon>
        <taxon>Actinomycetota</taxon>
        <taxon>Actinomycetes</taxon>
        <taxon>Propionibacteriales</taxon>
        <taxon>Nocardioidaceae</taxon>
        <taxon>Solicola</taxon>
    </lineage>
</organism>
<dbReference type="AlphaFoldDB" id="A0AA46TJE9"/>
<name>A0AA46TJE9_9ACTN</name>